<gene>
    <name evidence="2" type="ORF">KFL_002580205</name>
</gene>
<dbReference type="AlphaFoldDB" id="A0A1Y1I7G3"/>
<sequence length="250" mass="26632">QAVSRRRAALKLCPDGGPLSSCVQTEGHSQAVSRRRATLKLCQDGGPLSRRWACRRPNEACGRSCLGLLPGPAEVTPRRPDRSSKTAVRRRQSEDGGRRPRQTPAAHAALGRQQRPNSRVLLYRRGSRRTRPTLAAAPREGRGQAFHVRCPRHRSPATRMAVAAPDERAASFQTRPPPLVTNFLAGEGAAPPGFSVASPGGLHPDVLQPPKAGGGVLGVPSSPSEAPVITAGFCWRLQPAASPPGDVYLV</sequence>
<evidence type="ECO:0000313" key="2">
    <source>
        <dbReference type="EMBL" id="GAQ85872.1"/>
    </source>
</evidence>
<protein>
    <submittedName>
        <fullName evidence="2">Uncharacterized protein</fullName>
    </submittedName>
</protein>
<accession>A0A1Y1I7G3</accession>
<evidence type="ECO:0000256" key="1">
    <source>
        <dbReference type="SAM" id="MobiDB-lite"/>
    </source>
</evidence>
<organism evidence="2 3">
    <name type="scientific">Klebsormidium nitens</name>
    <name type="common">Green alga</name>
    <name type="synonym">Ulothrix nitens</name>
    <dbReference type="NCBI Taxonomy" id="105231"/>
    <lineage>
        <taxon>Eukaryota</taxon>
        <taxon>Viridiplantae</taxon>
        <taxon>Streptophyta</taxon>
        <taxon>Klebsormidiophyceae</taxon>
        <taxon>Klebsormidiales</taxon>
        <taxon>Klebsormidiaceae</taxon>
        <taxon>Klebsormidium</taxon>
    </lineage>
</organism>
<evidence type="ECO:0000313" key="3">
    <source>
        <dbReference type="Proteomes" id="UP000054558"/>
    </source>
</evidence>
<dbReference type="Proteomes" id="UP000054558">
    <property type="component" value="Unassembled WGS sequence"/>
</dbReference>
<feature type="region of interest" description="Disordered" evidence="1">
    <location>
        <begin position="70"/>
        <end position="119"/>
    </location>
</feature>
<proteinExistence type="predicted"/>
<feature type="non-terminal residue" evidence="2">
    <location>
        <position position="1"/>
    </location>
</feature>
<name>A0A1Y1I7G3_KLENI</name>
<keyword evidence="3" id="KW-1185">Reference proteome</keyword>
<dbReference type="EMBL" id="DF237207">
    <property type="protein sequence ID" value="GAQ85872.1"/>
    <property type="molecule type" value="Genomic_DNA"/>
</dbReference>
<reference evidence="2 3" key="1">
    <citation type="journal article" date="2014" name="Nat. Commun.">
        <title>Klebsormidium flaccidum genome reveals primary factors for plant terrestrial adaptation.</title>
        <authorList>
            <person name="Hori K."/>
            <person name="Maruyama F."/>
            <person name="Fujisawa T."/>
            <person name="Togashi T."/>
            <person name="Yamamoto N."/>
            <person name="Seo M."/>
            <person name="Sato S."/>
            <person name="Yamada T."/>
            <person name="Mori H."/>
            <person name="Tajima N."/>
            <person name="Moriyama T."/>
            <person name="Ikeuchi M."/>
            <person name="Watanabe M."/>
            <person name="Wada H."/>
            <person name="Kobayashi K."/>
            <person name="Saito M."/>
            <person name="Masuda T."/>
            <person name="Sasaki-Sekimoto Y."/>
            <person name="Mashiguchi K."/>
            <person name="Awai K."/>
            <person name="Shimojima M."/>
            <person name="Masuda S."/>
            <person name="Iwai M."/>
            <person name="Nobusawa T."/>
            <person name="Narise T."/>
            <person name="Kondo S."/>
            <person name="Saito H."/>
            <person name="Sato R."/>
            <person name="Murakawa M."/>
            <person name="Ihara Y."/>
            <person name="Oshima-Yamada Y."/>
            <person name="Ohtaka K."/>
            <person name="Satoh M."/>
            <person name="Sonobe K."/>
            <person name="Ishii M."/>
            <person name="Ohtani R."/>
            <person name="Kanamori-Sato M."/>
            <person name="Honoki R."/>
            <person name="Miyazaki D."/>
            <person name="Mochizuki H."/>
            <person name="Umetsu J."/>
            <person name="Higashi K."/>
            <person name="Shibata D."/>
            <person name="Kamiya Y."/>
            <person name="Sato N."/>
            <person name="Nakamura Y."/>
            <person name="Tabata S."/>
            <person name="Ida S."/>
            <person name="Kurokawa K."/>
            <person name="Ohta H."/>
        </authorList>
    </citation>
    <scope>NUCLEOTIDE SEQUENCE [LARGE SCALE GENOMIC DNA]</scope>
    <source>
        <strain evidence="2 3">NIES-2285</strain>
    </source>
</reference>